<proteinExistence type="predicted"/>
<evidence type="ECO:0000313" key="2">
    <source>
        <dbReference type="Proteomes" id="UP000177515"/>
    </source>
</evidence>
<dbReference type="InterPro" id="IPR050772">
    <property type="entry name" value="Hydratase-Decarb/MhpD_sf"/>
</dbReference>
<gene>
    <name evidence="1" type="ORF">BKK80_34365</name>
</gene>
<organism evidence="1 2">
    <name type="scientific">Cupriavidus malaysiensis</name>
    <dbReference type="NCBI Taxonomy" id="367825"/>
    <lineage>
        <taxon>Bacteria</taxon>
        <taxon>Pseudomonadati</taxon>
        <taxon>Pseudomonadota</taxon>
        <taxon>Betaproteobacteria</taxon>
        <taxon>Burkholderiales</taxon>
        <taxon>Burkholderiaceae</taxon>
        <taxon>Cupriavidus</taxon>
    </lineage>
</organism>
<dbReference type="PANTHER" id="PTHR30143">
    <property type="entry name" value="ACID HYDRATASE"/>
    <property type="match status" value="1"/>
</dbReference>
<dbReference type="SUPFAM" id="SSF56529">
    <property type="entry name" value="FAH"/>
    <property type="match status" value="1"/>
</dbReference>
<dbReference type="InterPro" id="IPR036663">
    <property type="entry name" value="Fumarylacetoacetase_C_sf"/>
</dbReference>
<dbReference type="PANTHER" id="PTHR30143:SF0">
    <property type="entry name" value="2-KETO-4-PENTENOATE HYDRATASE"/>
    <property type="match status" value="1"/>
</dbReference>
<protein>
    <recommendedName>
        <fullName evidence="3">Hydratase</fullName>
    </recommendedName>
</protein>
<dbReference type="Gene3D" id="3.90.850.10">
    <property type="entry name" value="Fumarylacetoacetase-like, C-terminal domain"/>
    <property type="match status" value="1"/>
</dbReference>
<dbReference type="Proteomes" id="UP000177515">
    <property type="component" value="Chromosome 2"/>
</dbReference>
<reference evidence="1 2" key="1">
    <citation type="submission" date="2016-10" db="EMBL/GenBank/DDBJ databases">
        <title>Complete genome sequences of three Cupriavidus strains isolated from various Malaysian environments.</title>
        <authorList>
            <person name="Abdullah A.A.-A."/>
            <person name="Shafie N.A.H."/>
            <person name="Lau N.S."/>
        </authorList>
    </citation>
    <scope>NUCLEOTIDE SEQUENCE [LARGE SCALE GENOMIC DNA]</scope>
    <source>
        <strain evidence="1 2">USMAA1020</strain>
    </source>
</reference>
<dbReference type="EMBL" id="CP017755">
    <property type="protein sequence ID" value="AOZ11069.1"/>
    <property type="molecule type" value="Genomic_DNA"/>
</dbReference>
<evidence type="ECO:0008006" key="3">
    <source>
        <dbReference type="Google" id="ProtNLM"/>
    </source>
</evidence>
<evidence type="ECO:0000313" key="1">
    <source>
        <dbReference type="EMBL" id="AOZ11069.1"/>
    </source>
</evidence>
<name>A0ABN4TVV3_9BURK</name>
<keyword evidence="2" id="KW-1185">Reference proteome</keyword>
<accession>A0ABN4TVV3</accession>
<sequence>MKDTSFDPRRAALRLASALRAGTSIEALPEEERPATLEEGYAVQAGFVEQLGEGTAGWKLAGASPRGLRGALPNPPATGVLIPSRVFASGAPVRLPAGRGATLEVEVSLRFSREVSPADEAFDAASMLAEASLAVEVVCSRYLDRKAVGQPSFVGDNVGFHALVRGDRLGFTAGSSFDGEAGLWREGDRIAASLAGDDRTNPFLSLAFLWDRLGKQRLHIAEGSVVTTGTLTVPVDVTQGGYYEARLGDAKVALTLAH</sequence>